<proteinExistence type="predicted"/>
<protein>
    <submittedName>
        <fullName evidence="3">Uncharacterized protein</fullName>
    </submittedName>
</protein>
<feature type="region of interest" description="Disordered" evidence="1">
    <location>
        <begin position="291"/>
        <end position="370"/>
    </location>
</feature>
<feature type="compositionally biased region" description="Basic and acidic residues" evidence="1">
    <location>
        <begin position="254"/>
        <end position="275"/>
    </location>
</feature>
<name>A0A915IP93_ROMCU</name>
<evidence type="ECO:0000256" key="1">
    <source>
        <dbReference type="SAM" id="MobiDB-lite"/>
    </source>
</evidence>
<evidence type="ECO:0000313" key="2">
    <source>
        <dbReference type="Proteomes" id="UP000887565"/>
    </source>
</evidence>
<evidence type="ECO:0000313" key="3">
    <source>
        <dbReference type="WBParaSite" id="nRc.2.0.1.t15621-RA"/>
    </source>
</evidence>
<sequence length="370" mass="41901">MPFVIPSVTTRDRVKAIFQSKVVRPHEELLEWLDEVVPEILSSISGEKQHDFAVPKTPRQKAKTRTRAAQKVPLNLDDLKPISLRSMRYETRLRKKSSSIRKSKSVKLTNAKVSLICEALASLDDNDKTPIATKRQESPLLIDLDKTLNEENEPVAIEPPRKVFRTKKVITQEEQHENLLKSPENGIDQLKITRKTRSIRSKKDENIAHITEIREQQTAASTILEPLVVAGEEVMRRESISPIKENEPNQSKRSKLDQIDRPKSNDLFFDDRPKIQDKKPSAQIVLTKSPVNDVRTTRSKARQKVQNENHNKDEGVMKPNQIPNLKISSASSSSSSTLTTMSGMKTPSTLTKTSKYFNTLISNSGLKNKT</sequence>
<dbReference type="Proteomes" id="UP000887565">
    <property type="component" value="Unplaced"/>
</dbReference>
<reference evidence="3" key="1">
    <citation type="submission" date="2022-11" db="UniProtKB">
        <authorList>
            <consortium name="WormBaseParasite"/>
        </authorList>
    </citation>
    <scope>IDENTIFICATION</scope>
</reference>
<feature type="region of interest" description="Disordered" evidence="1">
    <location>
        <begin position="239"/>
        <end position="275"/>
    </location>
</feature>
<feature type="compositionally biased region" description="Polar residues" evidence="1">
    <location>
        <begin position="343"/>
        <end position="370"/>
    </location>
</feature>
<feature type="compositionally biased region" description="Low complexity" evidence="1">
    <location>
        <begin position="328"/>
        <end position="342"/>
    </location>
</feature>
<dbReference type="AlphaFoldDB" id="A0A915IP93"/>
<keyword evidence="2" id="KW-1185">Reference proteome</keyword>
<dbReference type="WBParaSite" id="nRc.2.0.1.t15621-RA">
    <property type="protein sequence ID" value="nRc.2.0.1.t15621-RA"/>
    <property type="gene ID" value="nRc.2.0.1.g15621"/>
</dbReference>
<accession>A0A915IP93</accession>
<organism evidence="2 3">
    <name type="scientific">Romanomermis culicivorax</name>
    <name type="common">Nematode worm</name>
    <dbReference type="NCBI Taxonomy" id="13658"/>
    <lineage>
        <taxon>Eukaryota</taxon>
        <taxon>Metazoa</taxon>
        <taxon>Ecdysozoa</taxon>
        <taxon>Nematoda</taxon>
        <taxon>Enoplea</taxon>
        <taxon>Dorylaimia</taxon>
        <taxon>Mermithida</taxon>
        <taxon>Mermithoidea</taxon>
        <taxon>Mermithidae</taxon>
        <taxon>Romanomermis</taxon>
    </lineage>
</organism>
<feature type="compositionally biased region" description="Basic and acidic residues" evidence="1">
    <location>
        <begin position="305"/>
        <end position="316"/>
    </location>
</feature>